<evidence type="ECO:0000313" key="2">
    <source>
        <dbReference type="EMBL" id="TQB71751.1"/>
    </source>
</evidence>
<dbReference type="EMBL" id="VIFY01000074">
    <property type="protein sequence ID" value="TQB71751.1"/>
    <property type="molecule type" value="Genomic_DNA"/>
</dbReference>
<dbReference type="GO" id="GO:0030163">
    <property type="term" value="P:protein catabolic process"/>
    <property type="evidence" value="ECO:0007669"/>
    <property type="project" value="TreeGrafter"/>
</dbReference>
<dbReference type="GO" id="GO:0070773">
    <property type="term" value="F:protein-N-terminal glutamine amidohydrolase activity"/>
    <property type="evidence" value="ECO:0007669"/>
    <property type="project" value="InterPro"/>
</dbReference>
<evidence type="ECO:0000313" key="3">
    <source>
        <dbReference type="Proteomes" id="UP000319663"/>
    </source>
</evidence>
<feature type="domain" description="CN hydrolase" evidence="1">
    <location>
        <begin position="1"/>
        <end position="342"/>
    </location>
</feature>
<name>A0A507QUC8_MONPU</name>
<sequence>MRIATLQLAPTLGDVEGNIKKANELLKRGKRESGVWHGIESLKPDVLVLPELALTGYNFPSLESIRPYLEPVGEGPTAKWARETAKSLQCKVCIGYPEIEKEMESASEGKEKYYNSLLVVDENGELLLNYRKAFLYYTDETWASEGRPERGFCTLTFDSPLKQSAQESSNINKPAIYSPTENKKKQVATSFGICMDINPYRFEAPFTAWELANRVLESKSQLVIISMAWLSLLSREELDNLANKPEMDTFQYWIRRFWPLLQKKMNHNADVDVNDDNGGVPTTRRVIIVFANRAGEEEGADDKPTARYAGTSAVVAVTQRSLPWQKSTDVGGETECDAPFDVKILCWDIIGATEEGICFADTTTEPKLVFGVVKREGSGDESD</sequence>
<keyword evidence="2" id="KW-0378">Hydrolase</keyword>
<dbReference type="STRING" id="5098.A0A507QUC8"/>
<reference evidence="2 3" key="1">
    <citation type="submission" date="2019-06" db="EMBL/GenBank/DDBJ databases">
        <title>Wine fermentation using esterase from Monascus purpureus.</title>
        <authorList>
            <person name="Geng C."/>
            <person name="Zhang Y."/>
        </authorList>
    </citation>
    <scope>NUCLEOTIDE SEQUENCE [LARGE SCALE GENOMIC DNA]</scope>
    <source>
        <strain evidence="2">HQ1</strain>
    </source>
</reference>
<dbReference type="InterPro" id="IPR003010">
    <property type="entry name" value="C-N_Hydrolase"/>
</dbReference>
<dbReference type="InterPro" id="IPR039703">
    <property type="entry name" value="Nta1"/>
</dbReference>
<protein>
    <submittedName>
        <fullName evidence="2">Carbon-nitrogen hydrolase</fullName>
    </submittedName>
</protein>
<comment type="caution">
    <text evidence="2">The sequence shown here is derived from an EMBL/GenBank/DDBJ whole genome shotgun (WGS) entry which is preliminary data.</text>
</comment>
<gene>
    <name evidence="2" type="primary">NTA1</name>
    <name evidence="2" type="ORF">MPDQ_007258</name>
</gene>
<dbReference type="Gene3D" id="3.60.110.10">
    <property type="entry name" value="Carbon-nitrogen hydrolase"/>
    <property type="match status" value="1"/>
</dbReference>
<dbReference type="InterPro" id="IPR036526">
    <property type="entry name" value="C-N_Hydrolase_sf"/>
</dbReference>
<dbReference type="GO" id="GO:0008418">
    <property type="term" value="F:protein-N-terminal asparagine amidohydrolase activity"/>
    <property type="evidence" value="ECO:0007669"/>
    <property type="project" value="InterPro"/>
</dbReference>
<evidence type="ECO:0000259" key="1">
    <source>
        <dbReference type="PROSITE" id="PS50263"/>
    </source>
</evidence>
<dbReference type="AlphaFoldDB" id="A0A507QUC8"/>
<dbReference type="CDD" id="cd07566">
    <property type="entry name" value="ScNTA1_like"/>
    <property type="match status" value="1"/>
</dbReference>
<dbReference type="PANTHER" id="PTHR11750:SF26">
    <property type="entry name" value="PROTEIN N-TERMINAL AMIDASE"/>
    <property type="match status" value="1"/>
</dbReference>
<keyword evidence="3" id="KW-1185">Reference proteome</keyword>
<dbReference type="Proteomes" id="UP000319663">
    <property type="component" value="Unassembled WGS sequence"/>
</dbReference>
<dbReference type="Pfam" id="PF00795">
    <property type="entry name" value="CN_hydrolase"/>
    <property type="match status" value="1"/>
</dbReference>
<organism evidence="2 3">
    <name type="scientific">Monascus purpureus</name>
    <name type="common">Red mold</name>
    <name type="synonym">Monascus anka</name>
    <dbReference type="NCBI Taxonomy" id="5098"/>
    <lineage>
        <taxon>Eukaryota</taxon>
        <taxon>Fungi</taxon>
        <taxon>Dikarya</taxon>
        <taxon>Ascomycota</taxon>
        <taxon>Pezizomycotina</taxon>
        <taxon>Eurotiomycetes</taxon>
        <taxon>Eurotiomycetidae</taxon>
        <taxon>Eurotiales</taxon>
        <taxon>Aspergillaceae</taxon>
        <taxon>Monascus</taxon>
    </lineage>
</organism>
<dbReference type="PANTHER" id="PTHR11750">
    <property type="entry name" value="PROTEIN N-TERMINAL AMIDASE"/>
    <property type="match status" value="1"/>
</dbReference>
<dbReference type="SUPFAM" id="SSF56317">
    <property type="entry name" value="Carbon-nitrogen hydrolase"/>
    <property type="match status" value="1"/>
</dbReference>
<dbReference type="PROSITE" id="PS50263">
    <property type="entry name" value="CN_HYDROLASE"/>
    <property type="match status" value="1"/>
</dbReference>
<proteinExistence type="predicted"/>
<accession>A0A507QUC8</accession>